<dbReference type="PANTHER" id="PTHR42872">
    <property type="entry name" value="PROTEIN-GLUTAMATE METHYLESTERASE/PROTEIN-GLUTAMINE GLUTAMINASE"/>
    <property type="match status" value="1"/>
</dbReference>
<accession>A0A5P2CAG4</accession>
<proteinExistence type="predicted"/>
<dbReference type="PANTHER" id="PTHR42872:SF6">
    <property type="entry name" value="PROTEIN-GLUTAMATE METHYLESTERASE_PROTEIN-GLUTAMINE GLUTAMINASE"/>
    <property type="match status" value="1"/>
</dbReference>
<dbReference type="AlphaFoldDB" id="A0A5P2CAG4"/>
<dbReference type="PROSITE" id="PS50110">
    <property type="entry name" value="RESPONSE_REGULATORY"/>
    <property type="match status" value="1"/>
</dbReference>
<feature type="domain" description="Response regulatory" evidence="2">
    <location>
        <begin position="3"/>
        <end position="112"/>
    </location>
</feature>
<dbReference type="InterPro" id="IPR011006">
    <property type="entry name" value="CheY-like_superfamily"/>
</dbReference>
<dbReference type="Pfam" id="PF00072">
    <property type="entry name" value="Response_reg"/>
    <property type="match status" value="1"/>
</dbReference>
<protein>
    <recommendedName>
        <fullName evidence="2">Response regulatory domain-containing protein</fullName>
    </recommendedName>
</protein>
<evidence type="ECO:0000259" key="2">
    <source>
        <dbReference type="PROSITE" id="PS50110"/>
    </source>
</evidence>
<gene>
    <name evidence="3" type="ORF">DEJ49_00990</name>
</gene>
<dbReference type="Proteomes" id="UP000324015">
    <property type="component" value="Chromosome"/>
</dbReference>
<evidence type="ECO:0000313" key="4">
    <source>
        <dbReference type="Proteomes" id="UP000324015"/>
    </source>
</evidence>
<keyword evidence="1" id="KW-0597">Phosphoprotein</keyword>
<sequence length="112" mass="11909">MIRVLIADDQAMVRSALAMLLTGEDGIEVVGEAADGSEAVARAAELRPTVVVMDVRMPGTGGRAGDLVVLADDDDGRGEVDLPGAQRFVRHVARHGCGERLRQLGGAYLLRW</sequence>
<reference evidence="3 4" key="1">
    <citation type="submission" date="2018-05" db="EMBL/GenBank/DDBJ databases">
        <title>Streptomyces venezuelae.</title>
        <authorList>
            <person name="Kim W."/>
            <person name="Lee N."/>
            <person name="Cho B.-K."/>
        </authorList>
    </citation>
    <scope>NUCLEOTIDE SEQUENCE [LARGE SCALE GENOMIC DNA]</scope>
    <source>
        <strain evidence="3 4">ATCC 14585</strain>
    </source>
</reference>
<dbReference type="Gene3D" id="3.40.50.2300">
    <property type="match status" value="1"/>
</dbReference>
<name>A0A5P2CAG4_STRVZ</name>
<dbReference type="CDD" id="cd17535">
    <property type="entry name" value="REC_NarL-like"/>
    <property type="match status" value="1"/>
</dbReference>
<evidence type="ECO:0000256" key="1">
    <source>
        <dbReference type="PROSITE-ProRule" id="PRU00169"/>
    </source>
</evidence>
<dbReference type="SUPFAM" id="SSF52172">
    <property type="entry name" value="CheY-like"/>
    <property type="match status" value="1"/>
</dbReference>
<evidence type="ECO:0000313" key="3">
    <source>
        <dbReference type="EMBL" id="QES39736.1"/>
    </source>
</evidence>
<organism evidence="3 4">
    <name type="scientific">Streptomyces venezuelae</name>
    <dbReference type="NCBI Taxonomy" id="54571"/>
    <lineage>
        <taxon>Bacteria</taxon>
        <taxon>Bacillati</taxon>
        <taxon>Actinomycetota</taxon>
        <taxon>Actinomycetes</taxon>
        <taxon>Kitasatosporales</taxon>
        <taxon>Streptomycetaceae</taxon>
        <taxon>Streptomyces</taxon>
    </lineage>
</organism>
<dbReference type="InterPro" id="IPR001789">
    <property type="entry name" value="Sig_transdc_resp-reg_receiver"/>
</dbReference>
<dbReference type="InterPro" id="IPR058245">
    <property type="entry name" value="NreC/VraR/RcsB-like_REC"/>
</dbReference>
<dbReference type="GO" id="GO:0000160">
    <property type="term" value="P:phosphorelay signal transduction system"/>
    <property type="evidence" value="ECO:0007669"/>
    <property type="project" value="InterPro"/>
</dbReference>
<dbReference type="EMBL" id="CP029191">
    <property type="protein sequence ID" value="QES39736.1"/>
    <property type="molecule type" value="Genomic_DNA"/>
</dbReference>
<feature type="modified residue" description="4-aspartylphosphate" evidence="1">
    <location>
        <position position="54"/>
    </location>
</feature>